<evidence type="ECO:0000313" key="4">
    <source>
        <dbReference type="Proteomes" id="UP000317023"/>
    </source>
</evidence>
<evidence type="ECO:0000313" key="3">
    <source>
        <dbReference type="EMBL" id="TRB00766.1"/>
    </source>
</evidence>
<dbReference type="Gene3D" id="3.30.360.10">
    <property type="entry name" value="Dihydrodipicolinate Reductase, domain 2"/>
    <property type="match status" value="1"/>
</dbReference>
<accession>A0A546XJ44</accession>
<comment type="caution">
    <text evidence="3">The sequence shown here is derived from an EMBL/GenBank/DDBJ whole genome shotgun (WGS) entry which is preliminary data.</text>
</comment>
<dbReference type="Pfam" id="PF19858">
    <property type="entry name" value="OxRdtase_C"/>
    <property type="match status" value="1"/>
</dbReference>
<dbReference type="SUPFAM" id="SSF51735">
    <property type="entry name" value="NAD(P)-binding Rossmann-fold domains"/>
    <property type="match status" value="1"/>
</dbReference>
<dbReference type="Gene3D" id="3.40.50.720">
    <property type="entry name" value="NAD(P)-binding Rossmann-like Domain"/>
    <property type="match status" value="1"/>
</dbReference>
<dbReference type="Pfam" id="PF01408">
    <property type="entry name" value="GFO_IDH_MocA"/>
    <property type="match status" value="1"/>
</dbReference>
<evidence type="ECO:0000259" key="2">
    <source>
        <dbReference type="Pfam" id="PF19858"/>
    </source>
</evidence>
<dbReference type="RefSeq" id="WP_142859669.1">
    <property type="nucleotide sequence ID" value="NZ_SGOE01000011.1"/>
</dbReference>
<dbReference type="InterPro" id="IPR051450">
    <property type="entry name" value="Gfo/Idh/MocA_Oxidoreductases"/>
</dbReference>
<dbReference type="Proteomes" id="UP000317023">
    <property type="component" value="Unassembled WGS sequence"/>
</dbReference>
<dbReference type="PANTHER" id="PTHR43377:SF1">
    <property type="entry name" value="BILIVERDIN REDUCTASE A"/>
    <property type="match status" value="1"/>
</dbReference>
<dbReference type="AlphaFoldDB" id="A0A546XJ44"/>
<name>A0A546XJ44_AGRTU</name>
<dbReference type="InterPro" id="IPR000683">
    <property type="entry name" value="Gfo/Idh/MocA-like_OxRdtase_N"/>
</dbReference>
<sequence>MKVCMVGHGMMGTWHSDSLKEEDCVLHTLVGREPDDTAEFAQTFGYRKWTVDYAEALASDIDVVIIAGPSATHAAMAIEALDAGKHVLVEIPLAMNYKDAEAVVAKAEQKGLALGVVHPMRFRSEHIELCRRVAEGTERIRHVHSRLFLHRLENIGSTGLRRTWTDNLLWHHGAHLVDVGLWLCGGGDPEAAASRISRSFSIMPPPLPQTGIPMELAAIVETDEHQSIVCTGSYYSRERIFDVFAVTDRDSYRLDILKGFMSVGGQEHSVLSEQDNNAQVSRDFINAVREGRAPRVTGRSVLPAMRLLQDIEDQQSQWWANHAQEN</sequence>
<protein>
    <submittedName>
        <fullName evidence="3">Gfo/Idh/MocA family oxidoreductase</fullName>
    </submittedName>
</protein>
<feature type="domain" description="4-carboxy-2-hydroxymuconate-6-semialdehyde dehydrogenase-like C-terminal" evidence="2">
    <location>
        <begin position="129"/>
        <end position="231"/>
    </location>
</feature>
<proteinExistence type="predicted"/>
<organism evidence="3 4">
    <name type="scientific">Agrobacterium tumefaciens</name>
    <dbReference type="NCBI Taxonomy" id="358"/>
    <lineage>
        <taxon>Bacteria</taxon>
        <taxon>Pseudomonadati</taxon>
        <taxon>Pseudomonadota</taxon>
        <taxon>Alphaproteobacteria</taxon>
        <taxon>Hyphomicrobiales</taxon>
        <taxon>Rhizobiaceae</taxon>
        <taxon>Rhizobium/Agrobacterium group</taxon>
        <taxon>Agrobacterium</taxon>
        <taxon>Agrobacterium tumefaciens complex</taxon>
    </lineage>
</organism>
<evidence type="ECO:0000259" key="1">
    <source>
        <dbReference type="Pfam" id="PF01408"/>
    </source>
</evidence>
<dbReference type="PANTHER" id="PTHR43377">
    <property type="entry name" value="BILIVERDIN REDUCTASE A"/>
    <property type="match status" value="1"/>
</dbReference>
<dbReference type="InterPro" id="IPR036291">
    <property type="entry name" value="NAD(P)-bd_dom_sf"/>
</dbReference>
<reference evidence="3 4" key="1">
    <citation type="journal article" date="2019" name="Appl. Microbiol. Biotechnol.">
        <title>Differential efficiency of wild type rhizogenic strains for rol gene transformation of plants.</title>
        <authorList>
            <person name="Desmet S."/>
            <person name="De Keyser E."/>
            <person name="Van Vaerenbergh J."/>
            <person name="Baeyen S."/>
            <person name="Van Huylenbroeck J."/>
            <person name="Geelen D."/>
            <person name="Dhooghe E."/>
        </authorList>
    </citation>
    <scope>NUCLEOTIDE SEQUENCE [LARGE SCALE GENOMIC DNA]</scope>
    <source>
        <strain evidence="3 4">MAFF210266</strain>
    </source>
</reference>
<feature type="domain" description="Gfo/Idh/MocA-like oxidoreductase N-terminal" evidence="1">
    <location>
        <begin position="1"/>
        <end position="117"/>
    </location>
</feature>
<dbReference type="InterPro" id="IPR045560">
    <property type="entry name" value="LigC_C"/>
</dbReference>
<gene>
    <name evidence="3" type="ORF">EXN61_24800</name>
</gene>
<dbReference type="GO" id="GO:0000166">
    <property type="term" value="F:nucleotide binding"/>
    <property type="evidence" value="ECO:0007669"/>
    <property type="project" value="InterPro"/>
</dbReference>
<dbReference type="EMBL" id="SGOE01000011">
    <property type="protein sequence ID" value="TRB00766.1"/>
    <property type="molecule type" value="Genomic_DNA"/>
</dbReference>